<dbReference type="InParanoid" id="C8XI34"/>
<dbReference type="KEGG" id="nml:Namu_2020"/>
<dbReference type="GO" id="GO:0005829">
    <property type="term" value="C:cytosol"/>
    <property type="evidence" value="ECO:0007669"/>
    <property type="project" value="TreeGrafter"/>
</dbReference>
<name>C8XI34_NAKMY</name>
<dbReference type="STRING" id="479431.Namu_2020"/>
<dbReference type="AlphaFoldDB" id="C8XI34"/>
<reference evidence="3" key="1">
    <citation type="submission" date="2009-09" db="EMBL/GenBank/DDBJ databases">
        <title>The complete genome of Nakamurella multipartita DSM 44233.</title>
        <authorList>
            <consortium name="US DOE Joint Genome Institute (JGI-PGF)"/>
            <person name="Lucas S."/>
            <person name="Copeland A."/>
            <person name="Lapidus A."/>
            <person name="Glavina del Rio T."/>
            <person name="Dalin E."/>
            <person name="Tice H."/>
            <person name="Bruce D."/>
            <person name="Goodwin L."/>
            <person name="Pitluck S."/>
            <person name="Kyrpides N."/>
            <person name="Mavromatis K."/>
            <person name="Ivanova N."/>
            <person name="Ovchinnikova G."/>
            <person name="Sims D."/>
            <person name="Meincke L."/>
            <person name="Brettin T."/>
            <person name="Detter J.C."/>
            <person name="Han C."/>
            <person name="Larimer F."/>
            <person name="Land M."/>
            <person name="Hauser L."/>
            <person name="Markowitz V."/>
            <person name="Cheng J.-F."/>
            <person name="Hugenholtz P."/>
            <person name="Woyke T."/>
            <person name="Wu D."/>
            <person name="Klenk H.-P."/>
            <person name="Eisen J.A."/>
        </authorList>
    </citation>
    <scope>NUCLEOTIDE SEQUENCE [LARGE SCALE GENOMIC DNA]</scope>
    <source>
        <strain evidence="3">ATCC 700099 / DSM 44233 / CIP 104796 / JCM 9543 / NBRC 105858 / Y-104</strain>
    </source>
</reference>
<evidence type="ECO:0000313" key="3">
    <source>
        <dbReference type="Proteomes" id="UP000002218"/>
    </source>
</evidence>
<organism evidence="2 3">
    <name type="scientific">Nakamurella multipartita (strain ATCC 700099 / DSM 44233 / CIP 104796 / JCM 9543 / NBRC 105858 / Y-104)</name>
    <name type="common">Microsphaera multipartita</name>
    <dbReference type="NCBI Taxonomy" id="479431"/>
    <lineage>
        <taxon>Bacteria</taxon>
        <taxon>Bacillati</taxon>
        <taxon>Actinomycetota</taxon>
        <taxon>Actinomycetes</taxon>
        <taxon>Nakamurellales</taxon>
        <taxon>Nakamurellaceae</taxon>
        <taxon>Nakamurella</taxon>
    </lineage>
</organism>
<dbReference type="Gene3D" id="3.20.20.30">
    <property type="entry name" value="Luciferase-like domain"/>
    <property type="match status" value="1"/>
</dbReference>
<dbReference type="HOGENOM" id="CLU_1173857_0_0_11"/>
<evidence type="ECO:0000313" key="2">
    <source>
        <dbReference type="EMBL" id="ACV78403.1"/>
    </source>
</evidence>
<protein>
    <submittedName>
        <fullName evidence="2">Coenzyme F420-dependent N5 N10-methylene tetrahydromethanopterin reductase-like protein</fullName>
    </submittedName>
</protein>
<dbReference type="PANTHER" id="PTHR30137">
    <property type="entry name" value="LUCIFERASE-LIKE MONOOXYGENASE"/>
    <property type="match status" value="1"/>
</dbReference>
<reference evidence="2 3" key="2">
    <citation type="journal article" date="2010" name="Stand. Genomic Sci.">
        <title>Complete genome sequence of Nakamurella multipartita type strain (Y-104).</title>
        <authorList>
            <person name="Tice H."/>
            <person name="Mayilraj S."/>
            <person name="Sims D."/>
            <person name="Lapidus A."/>
            <person name="Nolan M."/>
            <person name="Lucas S."/>
            <person name="Glavina Del Rio T."/>
            <person name="Copeland A."/>
            <person name="Cheng J.F."/>
            <person name="Meincke L."/>
            <person name="Bruce D."/>
            <person name="Goodwin L."/>
            <person name="Pitluck S."/>
            <person name="Ivanova N."/>
            <person name="Mavromatis K."/>
            <person name="Ovchinnikova G."/>
            <person name="Pati A."/>
            <person name="Chen A."/>
            <person name="Palaniappan K."/>
            <person name="Land M."/>
            <person name="Hauser L."/>
            <person name="Chang Y.J."/>
            <person name="Jeffries C.D."/>
            <person name="Detter J.C."/>
            <person name="Brettin T."/>
            <person name="Rohde M."/>
            <person name="Goker M."/>
            <person name="Bristow J."/>
            <person name="Eisen J.A."/>
            <person name="Markowitz V."/>
            <person name="Hugenholtz P."/>
            <person name="Kyrpides N.C."/>
            <person name="Klenk H.P."/>
            <person name="Chen F."/>
        </authorList>
    </citation>
    <scope>NUCLEOTIDE SEQUENCE [LARGE SCALE GENOMIC DNA]</scope>
    <source>
        <strain evidence="3">ATCC 700099 / DSM 44233 / CIP 104796 / JCM 9543 / NBRC 105858 / Y-104</strain>
    </source>
</reference>
<keyword evidence="3" id="KW-1185">Reference proteome</keyword>
<dbReference type="InterPro" id="IPR036661">
    <property type="entry name" value="Luciferase-like_sf"/>
</dbReference>
<dbReference type="InterPro" id="IPR050766">
    <property type="entry name" value="Bact_Lucif_Oxidored"/>
</dbReference>
<dbReference type="InterPro" id="IPR011251">
    <property type="entry name" value="Luciferase-like_dom"/>
</dbReference>
<dbReference type="Proteomes" id="UP000002218">
    <property type="component" value="Chromosome"/>
</dbReference>
<feature type="domain" description="Luciferase-like" evidence="1">
    <location>
        <begin position="9"/>
        <end position="196"/>
    </location>
</feature>
<dbReference type="SUPFAM" id="SSF51679">
    <property type="entry name" value="Bacterial luciferase-like"/>
    <property type="match status" value="1"/>
</dbReference>
<dbReference type="GO" id="GO:0016705">
    <property type="term" value="F:oxidoreductase activity, acting on paired donors, with incorporation or reduction of molecular oxygen"/>
    <property type="evidence" value="ECO:0007669"/>
    <property type="project" value="InterPro"/>
</dbReference>
<dbReference type="PANTHER" id="PTHR30137:SF6">
    <property type="entry name" value="LUCIFERASE-LIKE MONOOXYGENASE"/>
    <property type="match status" value="1"/>
</dbReference>
<dbReference type="EMBL" id="CP001737">
    <property type="protein sequence ID" value="ACV78403.1"/>
    <property type="molecule type" value="Genomic_DNA"/>
</dbReference>
<evidence type="ECO:0000259" key="1">
    <source>
        <dbReference type="Pfam" id="PF00296"/>
    </source>
</evidence>
<accession>C8XI34</accession>
<dbReference type="Pfam" id="PF00296">
    <property type="entry name" value="Bac_luciferase"/>
    <property type="match status" value="1"/>
</dbReference>
<sequence>MLAHLSVAEPRPVVDWARRLADAGFQSLWIPQLIGRGMFVPDPFVTLAAAAVATRTIPGVELGTATVQVPLHHPVDLAHRIRSVQLICGDRLSIGLSPGSTATDFAALDQDFPSRFRTFGQRVGRLRGLLTEGHDDGADLGVTDPVRGCPPLLLGSWGANVERAAREFDGWLASGYRRTPEQIVAAHQRFRAAGGRRAIVTAVPVAGPGDLPRVGQELHRYADAGFDDAVVLIEPAGPTPELVRALFP</sequence>
<dbReference type="eggNOG" id="COG2141">
    <property type="taxonomic scope" value="Bacteria"/>
</dbReference>
<proteinExistence type="predicted"/>
<gene>
    <name evidence="2" type="ordered locus">Namu_2020</name>
</gene>